<feature type="active site" description="Tele-AMP-histidine intermediate" evidence="1">
    <location>
        <position position="99"/>
    </location>
</feature>
<dbReference type="Proteomes" id="UP000032748">
    <property type="component" value="Chromosome"/>
</dbReference>
<keyword evidence="5" id="KW-0378">Hydrolase</keyword>
<reference evidence="5 6" key="1">
    <citation type="journal article" date="2015" name="Mol. Plant Microbe Interact.">
        <title>Comparative Genomic Analysis of Pseudomonas chlororaphis PCL1606 Reveals New Insight into Antifungal Compounds Involved in Biocontrol.</title>
        <authorList>
            <person name="Calderon C.E."/>
            <person name="Ramos C."/>
            <person name="de Vicente A."/>
            <person name="Cazorla F.M."/>
        </authorList>
    </citation>
    <scope>NUCLEOTIDE SEQUENCE [LARGE SCALE GENOMIC DNA]</scope>
    <source>
        <strain evidence="5 6">PCL1606</strain>
    </source>
</reference>
<dbReference type="PANTHER" id="PTHR46648">
    <property type="entry name" value="HIT FAMILY PROTEIN 1"/>
    <property type="match status" value="1"/>
</dbReference>
<sequence length="165" mass="18452">MTCIFCQIAAGQLPSAMVYRDPHCMAFMDVHPLGQGHLLLIPLVHVEKLEQLPTVVRQHLYQVFDTLLAAQRRAGFGVEGTHLIVNDGKATNQHIPHAHLHLVPRQRGDGLGFGMRMFMHFTGIFGRRTPLETLRRQALVIAAELDPQALENLAHRTSQLRAESA</sequence>
<proteinExistence type="predicted"/>
<dbReference type="InterPro" id="IPR036265">
    <property type="entry name" value="HIT-like_sf"/>
</dbReference>
<dbReference type="RefSeq" id="WP_045881436.1">
    <property type="nucleotide sequence ID" value="NZ_CP011110.1"/>
</dbReference>
<dbReference type="PROSITE" id="PS51084">
    <property type="entry name" value="HIT_2"/>
    <property type="match status" value="1"/>
</dbReference>
<dbReference type="AlphaFoldDB" id="A0A0D5XUG5"/>
<dbReference type="GO" id="GO:0009117">
    <property type="term" value="P:nucleotide metabolic process"/>
    <property type="evidence" value="ECO:0007669"/>
    <property type="project" value="TreeGrafter"/>
</dbReference>
<dbReference type="KEGG" id="pcz:PCL1606_12480"/>
<gene>
    <name evidence="5" type="ORF">PCL1606_12480</name>
</gene>
<name>A0A0D5XUG5_9PSED</name>
<dbReference type="InterPro" id="IPR011146">
    <property type="entry name" value="HIT-like"/>
</dbReference>
<evidence type="ECO:0000256" key="1">
    <source>
        <dbReference type="PIRSR" id="PIRSR601310-1"/>
    </source>
</evidence>
<dbReference type="GO" id="GO:0016787">
    <property type="term" value="F:hydrolase activity"/>
    <property type="evidence" value="ECO:0007669"/>
    <property type="project" value="UniProtKB-KW"/>
</dbReference>
<evidence type="ECO:0000313" key="6">
    <source>
        <dbReference type="Proteomes" id="UP000032748"/>
    </source>
</evidence>
<evidence type="ECO:0000313" key="5">
    <source>
        <dbReference type="EMBL" id="AKA22703.1"/>
    </source>
</evidence>
<dbReference type="PANTHER" id="PTHR46648:SF1">
    <property type="entry name" value="ADENOSINE 5'-MONOPHOSPHORAMIDASE HNT1"/>
    <property type="match status" value="1"/>
</dbReference>
<feature type="short sequence motif" description="Histidine triad motif" evidence="2 3">
    <location>
        <begin position="97"/>
        <end position="101"/>
    </location>
</feature>
<accession>A0A0D5XUG5</accession>
<dbReference type="PRINTS" id="PR00332">
    <property type="entry name" value="HISTRIAD"/>
</dbReference>
<dbReference type="InterPro" id="IPR001310">
    <property type="entry name" value="Histidine_triad_HIT"/>
</dbReference>
<evidence type="ECO:0000259" key="4">
    <source>
        <dbReference type="PROSITE" id="PS51084"/>
    </source>
</evidence>
<dbReference type="PATRIC" id="fig|587753.10.peg.1241"/>
<evidence type="ECO:0000256" key="2">
    <source>
        <dbReference type="PIRSR" id="PIRSR601310-3"/>
    </source>
</evidence>
<dbReference type="SUPFAM" id="SSF54197">
    <property type="entry name" value="HIT-like"/>
    <property type="match status" value="1"/>
</dbReference>
<dbReference type="EMBL" id="CP011110">
    <property type="protein sequence ID" value="AKA22703.1"/>
    <property type="molecule type" value="Genomic_DNA"/>
</dbReference>
<feature type="domain" description="HIT" evidence="4">
    <location>
        <begin position="4"/>
        <end position="112"/>
    </location>
</feature>
<dbReference type="Gene3D" id="3.30.428.10">
    <property type="entry name" value="HIT-like"/>
    <property type="match status" value="1"/>
</dbReference>
<protein>
    <submittedName>
        <fullName evidence="5">HIT family hydrolase</fullName>
    </submittedName>
</protein>
<dbReference type="Pfam" id="PF01230">
    <property type="entry name" value="HIT"/>
    <property type="match status" value="1"/>
</dbReference>
<dbReference type="OrthoDB" id="9784774at2"/>
<evidence type="ECO:0000256" key="3">
    <source>
        <dbReference type="PROSITE-ProRule" id="PRU00464"/>
    </source>
</evidence>
<organism evidence="5 6">
    <name type="scientific">Pseudomonas chlororaphis</name>
    <dbReference type="NCBI Taxonomy" id="587753"/>
    <lineage>
        <taxon>Bacteria</taxon>
        <taxon>Pseudomonadati</taxon>
        <taxon>Pseudomonadota</taxon>
        <taxon>Gammaproteobacteria</taxon>
        <taxon>Pseudomonadales</taxon>
        <taxon>Pseudomonadaceae</taxon>
        <taxon>Pseudomonas</taxon>
    </lineage>
</organism>